<evidence type="ECO:0008006" key="2">
    <source>
        <dbReference type="Google" id="ProtNLM"/>
    </source>
</evidence>
<comment type="caution">
    <text evidence="1">The sequence shown here is derived from an EMBL/GenBank/DDBJ whole genome shotgun (WGS) entry which is preliminary data.</text>
</comment>
<reference evidence="1" key="1">
    <citation type="journal article" date="2015" name="Nature">
        <title>Complex archaea that bridge the gap between prokaryotes and eukaryotes.</title>
        <authorList>
            <person name="Spang A."/>
            <person name="Saw J.H."/>
            <person name="Jorgensen S.L."/>
            <person name="Zaremba-Niedzwiedzka K."/>
            <person name="Martijn J."/>
            <person name="Lind A.E."/>
            <person name="van Eijk R."/>
            <person name="Schleper C."/>
            <person name="Guy L."/>
            <person name="Ettema T.J."/>
        </authorList>
    </citation>
    <scope>NUCLEOTIDE SEQUENCE</scope>
</reference>
<accession>A0A0F9TA84</accession>
<organism evidence="1">
    <name type="scientific">marine sediment metagenome</name>
    <dbReference type="NCBI Taxonomy" id="412755"/>
    <lineage>
        <taxon>unclassified sequences</taxon>
        <taxon>metagenomes</taxon>
        <taxon>ecological metagenomes</taxon>
    </lineage>
</organism>
<dbReference type="EMBL" id="LAZR01000299">
    <property type="protein sequence ID" value="KKN76114.1"/>
    <property type="molecule type" value="Genomic_DNA"/>
</dbReference>
<proteinExistence type="predicted"/>
<gene>
    <name evidence="1" type="ORF">LCGC14_0373090</name>
</gene>
<dbReference type="AlphaFoldDB" id="A0A0F9TA84"/>
<name>A0A0F9TA84_9ZZZZ</name>
<evidence type="ECO:0000313" key="1">
    <source>
        <dbReference type="EMBL" id="KKN76114.1"/>
    </source>
</evidence>
<sequence length="224" mass="25141">MRITGLHVADTTNIGDLVCSPLLYFDYPNASLHNVRHPQLGPPPVSDAYIFGGGGILELAKLMLDRHDLPGYKIAWGMGQMNKEFIYPTEFVLDGFDLVGCRDYGPRNVEWVPCASCMSPLFDREYEITADRVTFFNVNKGQKAPPGTYGNRGTFEQALQDIGSGETVLTNSYHGMYWATLLGRKVELMNKTSSKFYQMRDATLGECRHANRAFDQKVRKLLAT</sequence>
<protein>
    <recommendedName>
        <fullName evidence="2">Polysaccharide pyruvyl transferase domain-containing protein</fullName>
    </recommendedName>
</protein>